<comment type="caution">
    <text evidence="2">The sequence shown here is derived from an EMBL/GenBank/DDBJ whole genome shotgun (WGS) entry which is preliminary data.</text>
</comment>
<dbReference type="Pfam" id="PF01844">
    <property type="entry name" value="HNH"/>
    <property type="match status" value="1"/>
</dbReference>
<evidence type="ECO:0000259" key="1">
    <source>
        <dbReference type="Pfam" id="PF01844"/>
    </source>
</evidence>
<dbReference type="Proteomes" id="UP000242164">
    <property type="component" value="Unassembled WGS sequence"/>
</dbReference>
<reference evidence="2 3" key="1">
    <citation type="submission" date="2016-08" db="EMBL/GenBank/DDBJ databases">
        <authorList>
            <person name="Loux V."/>
            <person name="Rue O."/>
        </authorList>
    </citation>
    <scope>NUCLEOTIDE SEQUENCE [LARGE SCALE GENOMIC DNA]</scope>
    <source>
        <strain evidence="2 3">AFSSA_08CEB44bac</strain>
    </source>
</reference>
<dbReference type="CDD" id="cd00085">
    <property type="entry name" value="HNHc"/>
    <property type="match status" value="1"/>
</dbReference>
<dbReference type="Gene3D" id="1.10.30.50">
    <property type="match status" value="1"/>
</dbReference>
<dbReference type="InterPro" id="IPR002711">
    <property type="entry name" value="HNH"/>
</dbReference>
<proteinExistence type="predicted"/>
<dbReference type="GO" id="GO:0004519">
    <property type="term" value="F:endonuclease activity"/>
    <property type="evidence" value="ECO:0007669"/>
    <property type="project" value="InterPro"/>
</dbReference>
<evidence type="ECO:0000313" key="2">
    <source>
        <dbReference type="EMBL" id="SCL87776.1"/>
    </source>
</evidence>
<dbReference type="GO" id="GO:0003676">
    <property type="term" value="F:nucleic acid binding"/>
    <property type="evidence" value="ECO:0007669"/>
    <property type="project" value="InterPro"/>
</dbReference>
<sequence length="92" mass="11297">MFEFYDFRCQRCLAKYDINTLRLHHIIPFRFFESLDQTNLMMNLLPLCDSCHIQVHQKHDEWLNKEFGEKKIWSELYSDIERVAEMTIPHTF</sequence>
<gene>
    <name evidence="2" type="ORF">BCB44BAC_01206</name>
</gene>
<organism evidence="2 3">
    <name type="scientific">Bacillus cytotoxicus</name>
    <dbReference type="NCBI Taxonomy" id="580165"/>
    <lineage>
        <taxon>Bacteria</taxon>
        <taxon>Bacillati</taxon>
        <taxon>Bacillota</taxon>
        <taxon>Bacilli</taxon>
        <taxon>Bacillales</taxon>
        <taxon>Bacillaceae</taxon>
        <taxon>Bacillus</taxon>
        <taxon>Bacillus cereus group</taxon>
    </lineage>
</organism>
<dbReference type="GO" id="GO:0008270">
    <property type="term" value="F:zinc ion binding"/>
    <property type="evidence" value="ECO:0007669"/>
    <property type="project" value="InterPro"/>
</dbReference>
<evidence type="ECO:0000313" key="3">
    <source>
        <dbReference type="Proteomes" id="UP000242164"/>
    </source>
</evidence>
<protein>
    <recommendedName>
        <fullName evidence="1">HNH domain-containing protein</fullName>
    </recommendedName>
</protein>
<accession>A0AAX2CEC2</accession>
<dbReference type="RefSeq" id="WP_087098105.1">
    <property type="nucleotide sequence ID" value="NZ_CP066179.1"/>
</dbReference>
<dbReference type="InterPro" id="IPR003615">
    <property type="entry name" value="HNH_nuc"/>
</dbReference>
<dbReference type="AlphaFoldDB" id="A0AAX2CEC2"/>
<feature type="domain" description="HNH" evidence="1">
    <location>
        <begin position="9"/>
        <end position="57"/>
    </location>
</feature>
<dbReference type="EMBL" id="FMIK01000019">
    <property type="protein sequence ID" value="SCL87776.1"/>
    <property type="molecule type" value="Genomic_DNA"/>
</dbReference>
<name>A0AAX2CEC2_9BACI</name>